<dbReference type="InterPro" id="IPR052983">
    <property type="entry name" value="MFS_Riboflavin_Transporter"/>
</dbReference>
<evidence type="ECO:0000313" key="9">
    <source>
        <dbReference type="Proteomes" id="UP000601027"/>
    </source>
</evidence>
<sequence length="430" mass="43788">MTTTLPSTSAPTPTGGFHGWRIVGFAAVALAMTAPGQTVAVSAFVDPLIADLGISRSAISTAYLIGTLTGAAALPAVGRLVDRYGVRRCMLVIGVVFGAVLVALSVVSGIVGLTAGFVGIRMAGQGALGLAATTVTAHWFRRRRGIALGVVSAVGAAGISLAPLLLERLIAVHGWRTAWLVEGLAVWAVVIPVAVFGIRNRPEDVGQRVDGGDGDARFDGGALADLSHRVALRTPYFWVLSASVATSGMLTTAVAFHQISLLTERGLTAAAAAANFLPQTIAGIAATLLVGALIDRTSPRVVLPAAMVGLTVALAWATRAGPGWSALGFGVALGAASSAIRTVEAALTPRLFGLGHLGAIRGTVTAVNVGSTAFGPVLFAVGHDITGSYTQALLIGSTLPLAVGVAAILAPLPGSERRSRRRRPRDTFPN</sequence>
<accession>A0ABS1XNR2</accession>
<feature type="transmembrane region" description="Helical" evidence="6">
    <location>
        <begin position="276"/>
        <end position="294"/>
    </location>
</feature>
<feature type="transmembrane region" description="Helical" evidence="6">
    <location>
        <begin position="301"/>
        <end position="318"/>
    </location>
</feature>
<evidence type="ECO:0000256" key="4">
    <source>
        <dbReference type="ARBA" id="ARBA00022989"/>
    </source>
</evidence>
<dbReference type="InterPro" id="IPR011701">
    <property type="entry name" value="MFS"/>
</dbReference>
<evidence type="ECO:0000256" key="2">
    <source>
        <dbReference type="ARBA" id="ARBA00022448"/>
    </source>
</evidence>
<proteinExistence type="predicted"/>
<feature type="transmembrane region" description="Helical" evidence="6">
    <location>
        <begin position="89"/>
        <end position="112"/>
    </location>
</feature>
<dbReference type="SUPFAM" id="SSF103473">
    <property type="entry name" value="MFS general substrate transporter"/>
    <property type="match status" value="1"/>
</dbReference>
<feature type="transmembrane region" description="Helical" evidence="6">
    <location>
        <begin position="57"/>
        <end position="77"/>
    </location>
</feature>
<protein>
    <submittedName>
        <fullName evidence="8">MFS transporter</fullName>
    </submittedName>
</protein>
<feature type="transmembrane region" description="Helical" evidence="6">
    <location>
        <begin position="236"/>
        <end position="256"/>
    </location>
</feature>
<feature type="transmembrane region" description="Helical" evidence="6">
    <location>
        <begin position="178"/>
        <end position="198"/>
    </location>
</feature>
<gene>
    <name evidence="8" type="ORF">JNW91_02650</name>
</gene>
<feature type="transmembrane region" description="Helical" evidence="6">
    <location>
        <begin position="146"/>
        <end position="166"/>
    </location>
</feature>
<evidence type="ECO:0000256" key="1">
    <source>
        <dbReference type="ARBA" id="ARBA00004651"/>
    </source>
</evidence>
<keyword evidence="4 6" id="KW-1133">Transmembrane helix</keyword>
<feature type="domain" description="Major facilitator superfamily (MFS) profile" evidence="7">
    <location>
        <begin position="22"/>
        <end position="414"/>
    </location>
</feature>
<feature type="transmembrane region" description="Helical" evidence="6">
    <location>
        <begin position="393"/>
        <end position="412"/>
    </location>
</feature>
<evidence type="ECO:0000259" key="7">
    <source>
        <dbReference type="PROSITE" id="PS50850"/>
    </source>
</evidence>
<dbReference type="PANTHER" id="PTHR43385">
    <property type="entry name" value="RIBOFLAVIN TRANSPORTER RIBJ"/>
    <property type="match status" value="1"/>
</dbReference>
<keyword evidence="3 6" id="KW-0812">Transmembrane</keyword>
<dbReference type="EMBL" id="JAEVHM010000005">
    <property type="protein sequence ID" value="MBM0230872.1"/>
    <property type="molecule type" value="Genomic_DNA"/>
</dbReference>
<dbReference type="Proteomes" id="UP000601027">
    <property type="component" value="Unassembled WGS sequence"/>
</dbReference>
<feature type="transmembrane region" description="Helical" evidence="6">
    <location>
        <begin position="359"/>
        <end position="381"/>
    </location>
</feature>
<feature type="transmembrane region" description="Helical" evidence="6">
    <location>
        <begin position="118"/>
        <end position="139"/>
    </location>
</feature>
<organism evidence="8 9">
    <name type="scientific">Micromonospora parastrephiae</name>
    <dbReference type="NCBI Taxonomy" id="2806101"/>
    <lineage>
        <taxon>Bacteria</taxon>
        <taxon>Bacillati</taxon>
        <taxon>Actinomycetota</taxon>
        <taxon>Actinomycetes</taxon>
        <taxon>Micromonosporales</taxon>
        <taxon>Micromonosporaceae</taxon>
        <taxon>Micromonospora</taxon>
    </lineage>
</organism>
<dbReference type="InterPro" id="IPR020846">
    <property type="entry name" value="MFS_dom"/>
</dbReference>
<keyword evidence="5 6" id="KW-0472">Membrane</keyword>
<dbReference type="PROSITE" id="PS50850">
    <property type="entry name" value="MFS"/>
    <property type="match status" value="1"/>
</dbReference>
<keyword evidence="2" id="KW-0813">Transport</keyword>
<reference evidence="8 9" key="1">
    <citation type="submission" date="2021-01" db="EMBL/GenBank/DDBJ databases">
        <title>Draft genome sequence of Micromonospora sp. strain STR1_7.</title>
        <authorList>
            <person name="Karlyshev A."/>
            <person name="Jawad R."/>
        </authorList>
    </citation>
    <scope>NUCLEOTIDE SEQUENCE [LARGE SCALE GENOMIC DNA]</scope>
    <source>
        <strain evidence="8 9">STR1-7</strain>
    </source>
</reference>
<dbReference type="PANTHER" id="PTHR43385:SF1">
    <property type="entry name" value="RIBOFLAVIN TRANSPORTER RIBJ"/>
    <property type="match status" value="1"/>
</dbReference>
<evidence type="ECO:0000256" key="3">
    <source>
        <dbReference type="ARBA" id="ARBA00022692"/>
    </source>
</evidence>
<evidence type="ECO:0000313" key="8">
    <source>
        <dbReference type="EMBL" id="MBM0230872.1"/>
    </source>
</evidence>
<feature type="transmembrane region" description="Helical" evidence="6">
    <location>
        <begin position="22"/>
        <end position="45"/>
    </location>
</feature>
<dbReference type="Gene3D" id="1.20.1250.20">
    <property type="entry name" value="MFS general substrate transporter like domains"/>
    <property type="match status" value="2"/>
</dbReference>
<keyword evidence="9" id="KW-1185">Reference proteome</keyword>
<evidence type="ECO:0000256" key="5">
    <source>
        <dbReference type="ARBA" id="ARBA00023136"/>
    </source>
</evidence>
<comment type="subcellular location">
    <subcellularLocation>
        <location evidence="1">Cell membrane</location>
        <topology evidence="1">Multi-pass membrane protein</topology>
    </subcellularLocation>
</comment>
<dbReference type="RefSeq" id="WP_203173354.1">
    <property type="nucleotide sequence ID" value="NZ_JAEVHM010000005.1"/>
</dbReference>
<comment type="caution">
    <text evidence="8">The sequence shown here is derived from an EMBL/GenBank/DDBJ whole genome shotgun (WGS) entry which is preliminary data.</text>
</comment>
<name>A0ABS1XNR2_9ACTN</name>
<feature type="transmembrane region" description="Helical" evidence="6">
    <location>
        <begin position="324"/>
        <end position="347"/>
    </location>
</feature>
<evidence type="ECO:0000256" key="6">
    <source>
        <dbReference type="SAM" id="Phobius"/>
    </source>
</evidence>
<dbReference type="Pfam" id="PF07690">
    <property type="entry name" value="MFS_1"/>
    <property type="match status" value="1"/>
</dbReference>
<dbReference type="InterPro" id="IPR036259">
    <property type="entry name" value="MFS_trans_sf"/>
</dbReference>